<gene>
    <name evidence="8 9" type="primary">argJ</name>
    <name evidence="9" type="ORF">F8O01_15810</name>
</gene>
<dbReference type="GO" id="GO:0006526">
    <property type="term" value="P:L-arginine biosynthetic process"/>
    <property type="evidence" value="ECO:0007669"/>
    <property type="project" value="UniProtKB-UniRule"/>
</dbReference>
<comment type="subunit">
    <text evidence="3 8">Heterotetramer of two alpha and two beta chains.</text>
</comment>
<protein>
    <recommendedName>
        <fullName evidence="8">Arginine biosynthesis bifunctional protein ArgJ</fullName>
    </recommendedName>
    <domain>
        <recommendedName>
            <fullName evidence="8">Glutamate N-acetyltransferase</fullName>
            <ecNumber evidence="8">2.3.1.35</ecNumber>
        </recommendedName>
        <alternativeName>
            <fullName evidence="8">Ornithine acetyltransferase</fullName>
            <shortName evidence="8">OATase</shortName>
        </alternativeName>
        <alternativeName>
            <fullName evidence="8">Ornithine transacetylase</fullName>
        </alternativeName>
    </domain>
    <domain>
        <recommendedName>
            <fullName evidence="8">Amino-acid acetyltransferase</fullName>
            <ecNumber evidence="8">2.3.1.1</ecNumber>
        </recommendedName>
        <alternativeName>
            <fullName evidence="8">N-acetylglutamate synthase</fullName>
            <shortName evidence="8">AGSase</shortName>
        </alternativeName>
    </domain>
    <component>
        <recommendedName>
            <fullName evidence="8">Arginine biosynthesis bifunctional protein ArgJ alpha chain</fullName>
        </recommendedName>
    </component>
    <component>
        <recommendedName>
            <fullName evidence="8">Arginine biosynthesis bifunctional protein ArgJ beta chain</fullName>
        </recommendedName>
    </component>
</protein>
<dbReference type="GO" id="GO:0004042">
    <property type="term" value="F:L-glutamate N-acetyltransferase activity"/>
    <property type="evidence" value="ECO:0007669"/>
    <property type="project" value="UniProtKB-UniRule"/>
</dbReference>
<feature type="binding site" evidence="8">
    <location>
        <position position="386"/>
    </location>
    <ligand>
        <name>substrate</name>
    </ligand>
</feature>
<keyword evidence="8" id="KW-0028">Amino-acid biosynthesis</keyword>
<dbReference type="GO" id="GO:0005737">
    <property type="term" value="C:cytoplasm"/>
    <property type="evidence" value="ECO:0007669"/>
    <property type="project" value="UniProtKB-SubCell"/>
</dbReference>
<dbReference type="Gene3D" id="3.60.70.12">
    <property type="entry name" value="L-amino peptidase D-ALA esterase/amidase"/>
    <property type="match status" value="1"/>
</dbReference>
<comment type="function">
    <text evidence="8">Catalyzes two activities which are involved in the cyclic version of arginine biosynthesis: the synthesis of N-acetylglutamate from glutamate and acetyl-CoA as the acetyl donor, and of ornithine by transacetylation between N(2)-acetylornithine and glutamate.</text>
</comment>
<evidence type="ECO:0000256" key="4">
    <source>
        <dbReference type="ARBA" id="ARBA00022490"/>
    </source>
</evidence>
<keyword evidence="5 8" id="KW-0808">Transferase</keyword>
<dbReference type="InterPro" id="IPR042195">
    <property type="entry name" value="ArgJ_beta_C"/>
</dbReference>
<evidence type="ECO:0000256" key="5">
    <source>
        <dbReference type="ARBA" id="ARBA00022679"/>
    </source>
</evidence>
<keyword evidence="7 8" id="KW-0012">Acyltransferase</keyword>
<organism evidence="9 10">
    <name type="scientific">Pseudoclavibacter chungangensis</name>
    <dbReference type="NCBI Taxonomy" id="587635"/>
    <lineage>
        <taxon>Bacteria</taxon>
        <taxon>Bacillati</taxon>
        <taxon>Actinomycetota</taxon>
        <taxon>Actinomycetes</taxon>
        <taxon>Micrococcales</taxon>
        <taxon>Microbacteriaceae</taxon>
        <taxon>Pseudoclavibacter</taxon>
    </lineage>
</organism>
<feature type="site" description="Cleavage; by autolysis" evidence="8">
    <location>
        <begin position="182"/>
        <end position="183"/>
    </location>
</feature>
<dbReference type="EMBL" id="WBJZ01000025">
    <property type="protein sequence ID" value="KAB1653127.1"/>
    <property type="molecule type" value="Genomic_DNA"/>
</dbReference>
<keyword evidence="10" id="KW-1185">Reference proteome</keyword>
<dbReference type="RefSeq" id="WP_158041881.1">
    <property type="nucleotide sequence ID" value="NZ_JACCFV010000001.1"/>
</dbReference>
<feature type="chain" id="PRO_5029993756" description="Arginine biosynthesis bifunctional protein ArgJ beta chain" evidence="8">
    <location>
        <begin position="183"/>
        <end position="386"/>
    </location>
</feature>
<feature type="binding site" evidence="8">
    <location>
        <position position="150"/>
    </location>
    <ligand>
        <name>substrate</name>
    </ligand>
</feature>
<dbReference type="AlphaFoldDB" id="A0A7J5BMY3"/>
<reference evidence="9 10" key="1">
    <citation type="submission" date="2019-09" db="EMBL/GenBank/DDBJ databases">
        <title>Phylogeny of genus Pseudoclavibacter and closely related genus.</title>
        <authorList>
            <person name="Li Y."/>
        </authorList>
    </citation>
    <scope>NUCLEOTIDE SEQUENCE [LARGE SCALE GENOMIC DNA]</scope>
    <source>
        <strain evidence="9 10">DSM 23821</strain>
    </source>
</reference>
<dbReference type="InterPro" id="IPR002813">
    <property type="entry name" value="Arg_biosynth_ArgJ"/>
</dbReference>
<feature type="binding site" evidence="8">
    <location>
        <position position="183"/>
    </location>
    <ligand>
        <name>substrate</name>
    </ligand>
</feature>
<comment type="pathway">
    <text evidence="8">Amino-acid biosynthesis; L-arginine biosynthesis; N(2)-acetyl-L-ornithine from L-glutamate: step 1/4.</text>
</comment>
<evidence type="ECO:0000256" key="6">
    <source>
        <dbReference type="ARBA" id="ARBA00022813"/>
    </source>
</evidence>
<comment type="subcellular location">
    <subcellularLocation>
        <location evidence="1 8">Cytoplasm</location>
    </subcellularLocation>
</comment>
<name>A0A7J5BMY3_9MICO</name>
<keyword evidence="6 8" id="KW-0068">Autocatalytic cleavage</keyword>
<comment type="catalytic activity">
    <reaction evidence="8">
        <text>L-glutamate + acetyl-CoA = N-acetyl-L-glutamate + CoA + H(+)</text>
        <dbReference type="Rhea" id="RHEA:24292"/>
        <dbReference type="ChEBI" id="CHEBI:15378"/>
        <dbReference type="ChEBI" id="CHEBI:29985"/>
        <dbReference type="ChEBI" id="CHEBI:44337"/>
        <dbReference type="ChEBI" id="CHEBI:57287"/>
        <dbReference type="ChEBI" id="CHEBI:57288"/>
        <dbReference type="EC" id="2.3.1.1"/>
    </reaction>
</comment>
<evidence type="ECO:0000313" key="9">
    <source>
        <dbReference type="EMBL" id="KAB1653127.1"/>
    </source>
</evidence>
<feature type="binding site" evidence="8">
    <location>
        <position position="172"/>
    </location>
    <ligand>
        <name>substrate</name>
    </ligand>
</feature>
<comment type="pathway">
    <text evidence="8">Amino-acid biosynthesis; L-arginine biosynthesis; L-ornithine and N-acetyl-L-glutamate from L-glutamate and N(2)-acetyl-L-ornithine (cyclic): step 1/1.</text>
</comment>
<comment type="catalytic activity">
    <reaction evidence="8">
        <text>N(2)-acetyl-L-ornithine + L-glutamate = N-acetyl-L-glutamate + L-ornithine</text>
        <dbReference type="Rhea" id="RHEA:15349"/>
        <dbReference type="ChEBI" id="CHEBI:29985"/>
        <dbReference type="ChEBI" id="CHEBI:44337"/>
        <dbReference type="ChEBI" id="CHEBI:46911"/>
        <dbReference type="ChEBI" id="CHEBI:57805"/>
        <dbReference type="EC" id="2.3.1.35"/>
    </reaction>
</comment>
<dbReference type="EC" id="2.3.1.35" evidence="8"/>
<comment type="caution">
    <text evidence="9">The sequence shown here is derived from an EMBL/GenBank/DDBJ whole genome shotgun (WGS) entry which is preliminary data.</text>
</comment>
<evidence type="ECO:0000256" key="3">
    <source>
        <dbReference type="ARBA" id="ARBA00011475"/>
    </source>
</evidence>
<keyword evidence="8" id="KW-0055">Arginine biosynthesis</keyword>
<dbReference type="InterPro" id="IPR016117">
    <property type="entry name" value="ArgJ-like_dom_sf"/>
</dbReference>
<dbReference type="PANTHER" id="PTHR23100:SF0">
    <property type="entry name" value="ARGININE BIOSYNTHESIS BIFUNCTIONAL PROTEIN ARGJ, MITOCHONDRIAL"/>
    <property type="match status" value="1"/>
</dbReference>
<dbReference type="GO" id="GO:0004358">
    <property type="term" value="F:L-glutamate N-acetyltransferase activity, acting on acetyl-L-ornithine as donor"/>
    <property type="evidence" value="ECO:0007669"/>
    <property type="project" value="UniProtKB-UniRule"/>
</dbReference>
<dbReference type="HAMAP" id="MF_01106">
    <property type="entry name" value="ArgJ"/>
    <property type="match status" value="1"/>
</dbReference>
<feature type="binding site" evidence="8">
    <location>
        <position position="262"/>
    </location>
    <ligand>
        <name>substrate</name>
    </ligand>
</feature>
<evidence type="ECO:0000256" key="8">
    <source>
        <dbReference type="HAMAP-Rule" id="MF_01106"/>
    </source>
</evidence>
<dbReference type="FunFam" id="3.10.20.340:FF:000003">
    <property type="entry name" value="Arginine biosynthesis bifunctional protein ArgJ"/>
    <property type="match status" value="1"/>
</dbReference>
<dbReference type="Proteomes" id="UP000467240">
    <property type="component" value="Unassembled WGS sequence"/>
</dbReference>
<feature type="active site" description="Nucleophile" evidence="8">
    <location>
        <position position="183"/>
    </location>
</feature>
<dbReference type="SUPFAM" id="SSF56266">
    <property type="entry name" value="DmpA/ArgJ-like"/>
    <property type="match status" value="1"/>
</dbReference>
<feature type="site" description="Involved in the stabilization of negative charge on the oxyanion by the formation of the oxyanion hole" evidence="8">
    <location>
        <position position="109"/>
    </location>
</feature>
<evidence type="ECO:0000256" key="7">
    <source>
        <dbReference type="ARBA" id="ARBA00023315"/>
    </source>
</evidence>
<dbReference type="UniPathway" id="UPA00068">
    <property type="reaction ID" value="UER00106"/>
</dbReference>
<proteinExistence type="inferred from homology"/>
<feature type="binding site" evidence="8">
    <location>
        <position position="381"/>
    </location>
    <ligand>
        <name>substrate</name>
    </ligand>
</feature>
<dbReference type="OrthoDB" id="9804242at2"/>
<dbReference type="NCBIfam" id="NF003802">
    <property type="entry name" value="PRK05388.1"/>
    <property type="match status" value="1"/>
</dbReference>
<keyword evidence="8" id="KW-0511">Multifunctional enzyme</keyword>
<evidence type="ECO:0000313" key="10">
    <source>
        <dbReference type="Proteomes" id="UP000467240"/>
    </source>
</evidence>
<keyword evidence="4 8" id="KW-0963">Cytoplasm</keyword>
<accession>A0A7J5BMY3</accession>
<dbReference type="PANTHER" id="PTHR23100">
    <property type="entry name" value="ARGININE BIOSYNTHESIS BIFUNCTIONAL PROTEIN ARGJ"/>
    <property type="match status" value="1"/>
</dbReference>
<feature type="chain" id="PRO_5029993757" description="Arginine biosynthesis bifunctional protein ArgJ alpha chain" evidence="8">
    <location>
        <begin position="1"/>
        <end position="182"/>
    </location>
</feature>
<dbReference type="NCBIfam" id="TIGR00120">
    <property type="entry name" value="ArgJ"/>
    <property type="match status" value="1"/>
</dbReference>
<comment type="similarity">
    <text evidence="2 8">Belongs to the ArgJ family.</text>
</comment>
<dbReference type="CDD" id="cd02152">
    <property type="entry name" value="OAT"/>
    <property type="match status" value="1"/>
</dbReference>
<sequence>MSVTAPKGFRAAGVTAGLKSTGKRDVALVVNDGPSAAAAAVFTSNRCIANPVIWSKQVLADGTVSAVVLNSGGANCYTGAFGFATTHHTAEAVADAIGVSAGDVVVCSTGLIGVGDETFRRHVLDGVALAADVLEDGAAAGDRAAEAIMTTDTVAKTATREGPGYTIGAMAKGAGMLAPGLATMLVVITTDADLESAGLDAALRAATRTTFDRLDSDGCMSTNDTVVLLASGASGVTPGAEFTQLLTELCAELCRKLQQDAEGASHDVTITTVGAASEQDAEDVSRAVARSNLFKAAIFGNDPNWGRVLAAAGTTDATFDPLVLDVTINGVMVCKEGTPHEPADRVDLTPRDTLVEIDLHAGTDTATILTNDLTHDYVHENSAYAS</sequence>
<feature type="site" description="Involved in the stabilization of negative charge on the oxyanion by the formation of the oxyanion hole" evidence="8">
    <location>
        <position position="110"/>
    </location>
</feature>
<dbReference type="GO" id="GO:0006592">
    <property type="term" value="P:ornithine biosynthetic process"/>
    <property type="evidence" value="ECO:0007669"/>
    <property type="project" value="TreeGrafter"/>
</dbReference>
<evidence type="ECO:0000256" key="2">
    <source>
        <dbReference type="ARBA" id="ARBA00006774"/>
    </source>
</evidence>
<dbReference type="EC" id="2.3.1.1" evidence="8"/>
<evidence type="ECO:0000256" key="1">
    <source>
        <dbReference type="ARBA" id="ARBA00004496"/>
    </source>
</evidence>
<dbReference type="Gene3D" id="3.10.20.340">
    <property type="entry name" value="ArgJ beta chain, C-terminal domain"/>
    <property type="match status" value="1"/>
</dbReference>
<dbReference type="Pfam" id="PF01960">
    <property type="entry name" value="ArgJ"/>
    <property type="match status" value="1"/>
</dbReference>